<gene>
    <name evidence="1" type="ORF">TOA249_LOCUS28591</name>
</gene>
<dbReference type="Proteomes" id="UP000663838">
    <property type="component" value="Unassembled WGS sequence"/>
</dbReference>
<evidence type="ECO:0000313" key="2">
    <source>
        <dbReference type="Proteomes" id="UP000663838"/>
    </source>
</evidence>
<feature type="non-terminal residue" evidence="1">
    <location>
        <position position="1"/>
    </location>
</feature>
<organism evidence="1 2">
    <name type="scientific">Rotaria socialis</name>
    <dbReference type="NCBI Taxonomy" id="392032"/>
    <lineage>
        <taxon>Eukaryota</taxon>
        <taxon>Metazoa</taxon>
        <taxon>Spiralia</taxon>
        <taxon>Gnathifera</taxon>
        <taxon>Rotifera</taxon>
        <taxon>Eurotatoria</taxon>
        <taxon>Bdelloidea</taxon>
        <taxon>Philodinida</taxon>
        <taxon>Philodinidae</taxon>
        <taxon>Rotaria</taxon>
    </lineage>
</organism>
<sequence length="335" mass="38916">MNHSTVLIKKLDRLARDITFTRSIDFVTILSNKKSKSRRNSTLDRFCVDIIPRIQHNIESLTLDRLSIDRVLRIGNYLKLWKLTLVNLSLKTARDIFNDNFGFSPLSLRNLSSTTFYSSSIGYLNVTVRHFNDCLCLLDGRFTCLHTVIVKVGTIKNSSKTINNKKIVSNLKCFTLFSLNETTKYDNRIVPLLQQMSQLEKLTLSLCVTHRASFIDGTQLYNDVLKNMPHLQSFIFDIVTEYVQMKKELVPLCDNIRRTFVENGLEISNLHPQQKKFIQQPDEPDKTSLISIYSNLVELSFFFADIDYIKQFLLDSNMRLPRLNKLHVNYDKLMT</sequence>
<reference evidence="1" key="1">
    <citation type="submission" date="2021-02" db="EMBL/GenBank/DDBJ databases">
        <authorList>
            <person name="Nowell W R."/>
        </authorList>
    </citation>
    <scope>NUCLEOTIDE SEQUENCE</scope>
</reference>
<accession>A0A821T914</accession>
<evidence type="ECO:0000313" key="1">
    <source>
        <dbReference type="EMBL" id="CAF4872411.1"/>
    </source>
</evidence>
<proteinExistence type="predicted"/>
<comment type="caution">
    <text evidence="1">The sequence shown here is derived from an EMBL/GenBank/DDBJ whole genome shotgun (WGS) entry which is preliminary data.</text>
</comment>
<name>A0A821T914_9BILA</name>
<dbReference type="AlphaFoldDB" id="A0A821T914"/>
<dbReference type="EMBL" id="CAJOBS010004040">
    <property type="protein sequence ID" value="CAF4872411.1"/>
    <property type="molecule type" value="Genomic_DNA"/>
</dbReference>
<protein>
    <submittedName>
        <fullName evidence="1">Uncharacterized protein</fullName>
    </submittedName>
</protein>